<reference evidence="2 3" key="1">
    <citation type="submission" date="2018-05" db="EMBL/GenBank/DDBJ databases">
        <title>Lujinxingia marina gen. nov. sp. nov., a new facultative anaerobic member of the class Deltaproteobacteria, and proposal of Lujinxingaceae fam. nov.</title>
        <authorList>
            <person name="Li C.-M."/>
        </authorList>
    </citation>
    <scope>NUCLEOTIDE SEQUENCE [LARGE SCALE GENOMIC DNA]</scope>
    <source>
        <strain evidence="2 3">B210</strain>
    </source>
</reference>
<dbReference type="Gene3D" id="3.30.2090.10">
    <property type="entry name" value="Multidrug efflux transporter AcrB TolC docking domain, DN and DC subdomains"/>
    <property type="match status" value="2"/>
</dbReference>
<dbReference type="Pfam" id="PF00873">
    <property type="entry name" value="ACR_tran"/>
    <property type="match status" value="1"/>
</dbReference>
<dbReference type="Gene3D" id="1.20.1640.10">
    <property type="entry name" value="Multidrug efflux transporter AcrB transmembrane domain"/>
    <property type="match status" value="2"/>
</dbReference>
<dbReference type="PRINTS" id="PR00702">
    <property type="entry name" value="ACRIFLAVINRP"/>
</dbReference>
<organism evidence="2 3">
    <name type="scientific">Lujinxingia litoralis</name>
    <dbReference type="NCBI Taxonomy" id="2211119"/>
    <lineage>
        <taxon>Bacteria</taxon>
        <taxon>Deltaproteobacteria</taxon>
        <taxon>Bradymonadales</taxon>
        <taxon>Lujinxingiaceae</taxon>
        <taxon>Lujinxingia</taxon>
    </lineage>
</organism>
<dbReference type="EMBL" id="QHKO01000004">
    <property type="protein sequence ID" value="RAL22323.1"/>
    <property type="molecule type" value="Genomic_DNA"/>
</dbReference>
<dbReference type="SUPFAM" id="SSF82866">
    <property type="entry name" value="Multidrug efflux transporter AcrB transmembrane domain"/>
    <property type="match status" value="2"/>
</dbReference>
<feature type="transmembrane region" description="Helical" evidence="1">
    <location>
        <begin position="363"/>
        <end position="383"/>
    </location>
</feature>
<name>A0A328C9M1_9DELT</name>
<dbReference type="PANTHER" id="PTHR32063:SF0">
    <property type="entry name" value="SWARMING MOTILITY PROTEIN SWRC"/>
    <property type="match status" value="1"/>
</dbReference>
<protein>
    <submittedName>
        <fullName evidence="2">Acriflavin resistance protein</fullName>
    </submittedName>
</protein>
<dbReference type="GO" id="GO:0005886">
    <property type="term" value="C:plasma membrane"/>
    <property type="evidence" value="ECO:0007669"/>
    <property type="project" value="TreeGrafter"/>
</dbReference>
<dbReference type="Gene3D" id="3.30.70.1320">
    <property type="entry name" value="Multidrug efflux transporter AcrB pore domain like"/>
    <property type="match status" value="1"/>
</dbReference>
<dbReference type="InterPro" id="IPR027463">
    <property type="entry name" value="AcrB_DN_DC_subdom"/>
</dbReference>
<proteinExistence type="predicted"/>
<evidence type="ECO:0000256" key="1">
    <source>
        <dbReference type="SAM" id="Phobius"/>
    </source>
</evidence>
<feature type="transmembrane region" description="Helical" evidence="1">
    <location>
        <begin position="862"/>
        <end position="879"/>
    </location>
</feature>
<dbReference type="Gene3D" id="3.30.70.1440">
    <property type="entry name" value="Multidrug efflux transporter AcrB pore domain"/>
    <property type="match status" value="1"/>
</dbReference>
<dbReference type="InterPro" id="IPR001036">
    <property type="entry name" value="Acrflvin-R"/>
</dbReference>
<feature type="transmembrane region" description="Helical" evidence="1">
    <location>
        <begin position="389"/>
        <end position="414"/>
    </location>
</feature>
<feature type="transmembrane region" description="Helical" evidence="1">
    <location>
        <begin position="12"/>
        <end position="32"/>
    </location>
</feature>
<dbReference type="RefSeq" id="WP_111729894.1">
    <property type="nucleotide sequence ID" value="NZ_QHKO01000004.1"/>
</dbReference>
<dbReference type="OrthoDB" id="9759330at2"/>
<comment type="caution">
    <text evidence="2">The sequence shown here is derived from an EMBL/GenBank/DDBJ whole genome shotgun (WGS) entry which is preliminary data.</text>
</comment>
<dbReference type="SUPFAM" id="SSF82714">
    <property type="entry name" value="Multidrug efflux transporter AcrB TolC docking domain, DN and DC subdomains"/>
    <property type="match status" value="2"/>
</dbReference>
<dbReference type="Proteomes" id="UP000249169">
    <property type="component" value="Unassembled WGS sequence"/>
</dbReference>
<feature type="transmembrane region" description="Helical" evidence="1">
    <location>
        <begin position="461"/>
        <end position="485"/>
    </location>
</feature>
<dbReference type="GO" id="GO:0042910">
    <property type="term" value="F:xenobiotic transmembrane transporter activity"/>
    <property type="evidence" value="ECO:0007669"/>
    <property type="project" value="TreeGrafter"/>
</dbReference>
<feature type="transmembrane region" description="Helical" evidence="1">
    <location>
        <begin position="964"/>
        <end position="986"/>
    </location>
</feature>
<keyword evidence="3" id="KW-1185">Reference proteome</keyword>
<accession>A0A328C9M1</accession>
<dbReference type="AlphaFoldDB" id="A0A328C9M1"/>
<feature type="transmembrane region" description="Helical" evidence="1">
    <location>
        <begin position="917"/>
        <end position="943"/>
    </location>
</feature>
<keyword evidence="1" id="KW-1133">Transmembrane helix</keyword>
<dbReference type="SUPFAM" id="SSF82693">
    <property type="entry name" value="Multidrug efflux transporter AcrB pore domain, PN1, PN2, PC1 and PC2 subdomains"/>
    <property type="match status" value="3"/>
</dbReference>
<feature type="transmembrane region" description="Helical" evidence="1">
    <location>
        <begin position="434"/>
        <end position="455"/>
    </location>
</feature>
<evidence type="ECO:0000313" key="3">
    <source>
        <dbReference type="Proteomes" id="UP000249169"/>
    </source>
</evidence>
<dbReference type="PANTHER" id="PTHR32063">
    <property type="match status" value="1"/>
</dbReference>
<keyword evidence="1" id="KW-0812">Transmembrane</keyword>
<feature type="transmembrane region" description="Helical" evidence="1">
    <location>
        <begin position="340"/>
        <end position="356"/>
    </location>
</feature>
<evidence type="ECO:0000313" key="2">
    <source>
        <dbReference type="EMBL" id="RAL22323.1"/>
    </source>
</evidence>
<keyword evidence="1" id="KW-0472">Membrane</keyword>
<feature type="transmembrane region" description="Helical" evidence="1">
    <location>
        <begin position="533"/>
        <end position="551"/>
    </location>
</feature>
<dbReference type="Gene3D" id="3.30.70.1430">
    <property type="entry name" value="Multidrug efflux transporter AcrB pore domain"/>
    <property type="match status" value="2"/>
</dbReference>
<sequence>MNLPRFAVGRPVMTTMVFLGLMILGAVSFTRLQVDLLPEIDFPSISVMTSYNGAGPEEIETLITRPIEEAIGTVEGIDSIESFSAEGRSRVALRFVWGTNLDTALNDVRATIERVKAGLPEDADDPVIFKFNLGSFPIMQLALSGEMSEPQLRQLAELQLAPRLERVEGVASVDVRGGLKRQIQVVLDSERLRAFGLPPTAVVDALRAENRNLPAGTIERFDQSLLVRVLGEAAEPEELQQVIVGSRQDASGARVPVLLRDVAQVLDTFEDPSNVVRINGEPSLRISVTNQSGTNTVEVAARVRQELERINRDYQGRAVFTVASDTSEYIENSISNVQDSVLIGAALAVLVLLFFLRNVRSTLIIAVGIPISVIGIFTLMYYFGITLNLISFGGVALGVGLLVDNAIVILENIFRKLEEGDAPGEAAVEGSREVAGAIVASTITTLVVFVPVVFLTGFASIFFGQMAFVVSFALVCSLAVALTLIPMLSSRFLKSGQSLEGGDEGVIGRFLRAVEKTYGNLADGCLDHPKTTLAVVLAAFVGAMALIPYVGTELMPEDDMSEVRVSLDLPVGTRIELTEQAAQQIEALIPEAVPELELMQTIVGTPGFYSTAGGESASIELQLVKPHLRERSSDEVAADLSRRLKGLIPGADIRVRAGGGLWILRVLQGGGERLEVQVRGYDLETADRLAAEVSQVMTSVEGITGANVSRKPGGKEVRIVPDRAKLGAMGLQPSDVARQIQTYIQGTRATVLRTDGDEFDVIVRLPREERLGVEALLDSPIVLPGIGTAMLGDLVSVQEIEGPLTIERENQGRVVDVRAFLSGDRNLGAITAELRERIAEMEIPDEFSVLVQGETEEQEETFAGLMVGIILAVLLVYMVMAAQFESFLQPLYIMFSIPVAGIGVVLMLLATDTTFNMQSFLGCIVLTGIVVNNAIVLVDYVNLLRAEQGMKVREAVALSARRRLRPILMTTATTVLALIPVALGLGEGGDTQAPLARAVIGGLFVSAAISLVLIPVLYNLVEGWRERRAARS</sequence>
<feature type="transmembrane region" description="Helical" evidence="1">
    <location>
        <begin position="891"/>
        <end position="911"/>
    </location>
</feature>
<gene>
    <name evidence="2" type="ORF">DL240_10765</name>
</gene>
<feature type="transmembrane region" description="Helical" evidence="1">
    <location>
        <begin position="998"/>
        <end position="1021"/>
    </location>
</feature>